<evidence type="ECO:0000313" key="3">
    <source>
        <dbReference type="Proteomes" id="UP001526225"/>
    </source>
</evidence>
<dbReference type="EMBL" id="JAOZFE010000002">
    <property type="protein sequence ID" value="MCW0952967.1"/>
    <property type="molecule type" value="Genomic_DNA"/>
</dbReference>
<accession>A0ABT3E422</accession>
<dbReference type="RefSeq" id="WP_264336049.1">
    <property type="nucleotide sequence ID" value="NZ_JAOZFE010000002.1"/>
</dbReference>
<comment type="caution">
    <text evidence="2">The sequence shown here is derived from an EMBL/GenBank/DDBJ whole genome shotgun (WGS) entry which is preliminary data.</text>
</comment>
<dbReference type="InterPro" id="IPR004805">
    <property type="entry name" value="DnaE2/DnaE/PolC"/>
</dbReference>
<dbReference type="Proteomes" id="UP001526225">
    <property type="component" value="Unassembled WGS sequence"/>
</dbReference>
<dbReference type="Gene3D" id="2.40.50.140">
    <property type="entry name" value="Nucleic acid-binding proteins"/>
    <property type="match status" value="1"/>
</dbReference>
<dbReference type="InterPro" id="IPR004365">
    <property type="entry name" value="NA-bd_OB_tRNA"/>
</dbReference>
<name>A0ABT3E422_9LACO</name>
<gene>
    <name evidence="2" type="ORF">OIT44_02630</name>
</gene>
<proteinExistence type="predicted"/>
<keyword evidence="3" id="KW-1185">Reference proteome</keyword>
<dbReference type="CDD" id="cd04485">
    <property type="entry name" value="DnaE_OBF"/>
    <property type="match status" value="1"/>
</dbReference>
<feature type="domain" description="OB" evidence="1">
    <location>
        <begin position="59"/>
        <end position="135"/>
    </location>
</feature>
<evidence type="ECO:0000313" key="2">
    <source>
        <dbReference type="EMBL" id="MCW0952967.1"/>
    </source>
</evidence>
<organism evidence="2 3">
    <name type="scientific">Weissella ceti</name>
    <dbReference type="NCBI Taxonomy" id="759620"/>
    <lineage>
        <taxon>Bacteria</taxon>
        <taxon>Bacillati</taxon>
        <taxon>Bacillota</taxon>
        <taxon>Bacilli</taxon>
        <taxon>Lactobacillales</taxon>
        <taxon>Lactobacillaceae</taxon>
        <taxon>Weissella</taxon>
    </lineage>
</organism>
<dbReference type="InterPro" id="IPR012340">
    <property type="entry name" value="NA-bd_OB-fold"/>
</dbReference>
<sequence length="214" mass="23537">MAEVKPKEVMVEPFNATEQLDLEFEYLGVYLSGHPIEAYLSLPHQDIANLSLNAPKASILGYVKGVKVIRTKKGDEMAFVDVMDLSGDISVTVFPQLYKQVGKSLEAGAILQIQGTVEAQRKGDGLQMIVNQLQVAQQPEVASGTWYVRYSSDEQGKALNNIIREHKGINPVVAVNEMTGKNTRLEQRHWLAADEATKQALIAVLGSENVVFKA</sequence>
<dbReference type="PANTHER" id="PTHR32294:SF0">
    <property type="entry name" value="DNA POLYMERASE III SUBUNIT ALPHA"/>
    <property type="match status" value="1"/>
</dbReference>
<dbReference type="PANTHER" id="PTHR32294">
    <property type="entry name" value="DNA POLYMERASE III SUBUNIT ALPHA"/>
    <property type="match status" value="1"/>
</dbReference>
<protein>
    <submittedName>
        <fullName evidence="2">OB-fold nucleic acid binding domain-containing protein</fullName>
    </submittedName>
</protein>
<evidence type="ECO:0000259" key="1">
    <source>
        <dbReference type="Pfam" id="PF01336"/>
    </source>
</evidence>
<dbReference type="Pfam" id="PF01336">
    <property type="entry name" value="tRNA_anti-codon"/>
    <property type="match status" value="1"/>
</dbReference>
<reference evidence="2 3" key="1">
    <citation type="submission" date="2022-10" db="EMBL/GenBank/DDBJ databases">
        <title>Weissella fermenti sp. nov., isolated from fermented cabbage.</title>
        <authorList>
            <person name="Lee J.K."/>
            <person name="Baek J.H."/>
            <person name="Choi D.G."/>
            <person name="Kim J.M."/>
            <person name="Jeon C.O."/>
        </authorList>
    </citation>
    <scope>NUCLEOTIDE SEQUENCE [LARGE SCALE GENOMIC DNA]</scope>
    <source>
        <strain evidence="2 3">KACC 18534</strain>
    </source>
</reference>